<dbReference type="InterPro" id="IPR057326">
    <property type="entry name" value="KR_dom"/>
</dbReference>
<evidence type="ECO:0000313" key="4">
    <source>
        <dbReference type="EMBL" id="KEQ53549.1"/>
    </source>
</evidence>
<dbReference type="OrthoDB" id="5457012at2"/>
<comment type="similarity">
    <text evidence="1">Belongs to the short-chain dehydrogenases/reductases (SDR) family.</text>
</comment>
<keyword evidence="4" id="KW-0560">Oxidoreductase</keyword>
<dbReference type="FunFam" id="3.40.50.720:FF:000084">
    <property type="entry name" value="Short-chain dehydrogenase reductase"/>
    <property type="match status" value="1"/>
</dbReference>
<dbReference type="InterPro" id="IPR020904">
    <property type="entry name" value="Sc_DH/Rdtase_CS"/>
</dbReference>
<dbReference type="Proteomes" id="UP000028411">
    <property type="component" value="Unassembled WGS sequence"/>
</dbReference>
<organism evidence="4 5">
    <name type="scientific">Sphingobium chlorophenolicum</name>
    <dbReference type="NCBI Taxonomy" id="46429"/>
    <lineage>
        <taxon>Bacteria</taxon>
        <taxon>Pseudomonadati</taxon>
        <taxon>Pseudomonadota</taxon>
        <taxon>Alphaproteobacteria</taxon>
        <taxon>Sphingomonadales</taxon>
        <taxon>Sphingomonadaceae</taxon>
        <taxon>Sphingobium</taxon>
    </lineage>
</organism>
<evidence type="ECO:0000256" key="2">
    <source>
        <dbReference type="ARBA" id="ARBA00051383"/>
    </source>
</evidence>
<dbReference type="PATRIC" id="fig|46429.4.peg.2100"/>
<comment type="catalytic activity">
    <reaction evidence="2">
        <text>2,5-dichlorocyclohexa-2,5-dien-1,4-diol + NAD(+) = 2,5-dichlorohydroquinone + NADH + H(+)</text>
        <dbReference type="Rhea" id="RHEA:15741"/>
        <dbReference type="ChEBI" id="CHEBI:15378"/>
        <dbReference type="ChEBI" id="CHEBI:27545"/>
        <dbReference type="ChEBI" id="CHEBI:28975"/>
        <dbReference type="ChEBI" id="CHEBI:57540"/>
        <dbReference type="ChEBI" id="CHEBI:57945"/>
    </reaction>
</comment>
<name>A0A081REC6_SPHCR</name>
<dbReference type="InterPro" id="IPR002347">
    <property type="entry name" value="SDR_fam"/>
</dbReference>
<dbReference type="GO" id="GO:0004316">
    <property type="term" value="F:3-oxoacyl-[acyl-carrier-protein] reductase (NADPH) activity"/>
    <property type="evidence" value="ECO:0007669"/>
    <property type="project" value="UniProtKB-EC"/>
</dbReference>
<dbReference type="PRINTS" id="PR00081">
    <property type="entry name" value="GDHRDH"/>
</dbReference>
<dbReference type="EC" id="1.1.1.100" evidence="4"/>
<dbReference type="GO" id="GO:0018502">
    <property type="term" value="F:2,5-dichloro-2,5-cyclohexadiene-1,4-diol dehydrogenase activity"/>
    <property type="evidence" value="ECO:0007669"/>
    <property type="project" value="RHEA"/>
</dbReference>
<evidence type="ECO:0000256" key="1">
    <source>
        <dbReference type="ARBA" id="ARBA00006484"/>
    </source>
</evidence>
<comment type="caution">
    <text evidence="4">The sequence shown here is derived from an EMBL/GenBank/DDBJ whole genome shotgun (WGS) entry which is preliminary data.</text>
</comment>
<proteinExistence type="inferred from homology"/>
<protein>
    <submittedName>
        <fullName evidence="4">3-oxoacyl-(Acyl-carrier-protein) reductase</fullName>
        <ecNumber evidence="4">1.1.1.100</ecNumber>
    </submittedName>
</protein>
<gene>
    <name evidence="4" type="ORF">BV95_02130</name>
</gene>
<sequence>MDDYGLRGKTVVVTGGASGIGKATALGLAERGAHVGIIDLREEDIAPFVGELKALGVRAFGVAADVSDEVAMAKAADAVFAALGDVHGLVTCAGTAGNGKAEDFPISEWHRIMDVNVLGTFLACQLFGRAMIDRKQGSIVCIGSLAGMGAHAGRLAYSVSKFAVHGVVKGLALEWGRHNVRVNCIAPSIISTPMAERALPQYFLDSIVDRTPAGRIGQAEDISAMVLMLLSDAAPYVNGVVLPVDGAVTAGYFTQRSGADLQSKRLLEAGVYEN</sequence>
<dbReference type="PROSITE" id="PS00061">
    <property type="entry name" value="ADH_SHORT"/>
    <property type="match status" value="1"/>
</dbReference>
<dbReference type="SUPFAM" id="SSF51735">
    <property type="entry name" value="NAD(P)-binding Rossmann-fold domains"/>
    <property type="match status" value="1"/>
</dbReference>
<accession>A0A081REC6</accession>
<dbReference type="RefSeq" id="WP_051749709.1">
    <property type="nucleotide sequence ID" value="NZ_JFHR01000021.1"/>
</dbReference>
<dbReference type="eggNOG" id="COG1028">
    <property type="taxonomic scope" value="Bacteria"/>
</dbReference>
<dbReference type="InterPro" id="IPR036291">
    <property type="entry name" value="NAD(P)-bd_dom_sf"/>
</dbReference>
<dbReference type="AlphaFoldDB" id="A0A081REC6"/>
<dbReference type="SMART" id="SM00822">
    <property type="entry name" value="PKS_KR"/>
    <property type="match status" value="1"/>
</dbReference>
<dbReference type="PANTHER" id="PTHR42760">
    <property type="entry name" value="SHORT-CHAIN DEHYDROGENASES/REDUCTASES FAMILY MEMBER"/>
    <property type="match status" value="1"/>
</dbReference>
<reference evidence="4 5" key="1">
    <citation type="submission" date="2014-02" db="EMBL/GenBank/DDBJ databases">
        <title>Whole genome sequence of Sphingobium chlorophenolicum NBRC 16172.</title>
        <authorList>
            <person name="Gan H.M."/>
            <person name="Gan H.Y."/>
            <person name="Chew T.H."/>
            <person name="Savka M.A."/>
        </authorList>
    </citation>
    <scope>NUCLEOTIDE SEQUENCE [LARGE SCALE GENOMIC DNA]</scope>
    <source>
        <strain evidence="4 5">NBRC 16172</strain>
    </source>
</reference>
<evidence type="ECO:0000313" key="5">
    <source>
        <dbReference type="Proteomes" id="UP000028411"/>
    </source>
</evidence>
<feature type="domain" description="Ketoreductase" evidence="3">
    <location>
        <begin position="9"/>
        <end position="178"/>
    </location>
</feature>
<dbReference type="CDD" id="cd05233">
    <property type="entry name" value="SDR_c"/>
    <property type="match status" value="1"/>
</dbReference>
<dbReference type="Pfam" id="PF13561">
    <property type="entry name" value="adh_short_C2"/>
    <property type="match status" value="1"/>
</dbReference>
<dbReference type="Gene3D" id="3.40.50.720">
    <property type="entry name" value="NAD(P)-binding Rossmann-like Domain"/>
    <property type="match status" value="1"/>
</dbReference>
<evidence type="ECO:0000259" key="3">
    <source>
        <dbReference type="SMART" id="SM00822"/>
    </source>
</evidence>
<dbReference type="EMBL" id="JFHR01000021">
    <property type="protein sequence ID" value="KEQ53549.1"/>
    <property type="molecule type" value="Genomic_DNA"/>
</dbReference>